<dbReference type="GO" id="GO:0003677">
    <property type="term" value="F:DNA binding"/>
    <property type="evidence" value="ECO:0007669"/>
    <property type="project" value="UniProtKB-KW"/>
</dbReference>
<dbReference type="InterPro" id="IPR024061">
    <property type="entry name" value="NDT80_DNA-bd_dom"/>
</dbReference>
<feature type="compositionally biased region" description="Low complexity" evidence="3">
    <location>
        <begin position="356"/>
        <end position="368"/>
    </location>
</feature>
<dbReference type="AlphaFoldDB" id="A0A8E2EX34"/>
<evidence type="ECO:0000256" key="1">
    <source>
        <dbReference type="ARBA" id="ARBA00023125"/>
    </source>
</evidence>
<reference evidence="5 6" key="1">
    <citation type="journal article" date="2016" name="Nat. Commun.">
        <title>Ectomycorrhizal ecology is imprinted in the genome of the dominant symbiotic fungus Cenococcum geophilum.</title>
        <authorList>
            <consortium name="DOE Joint Genome Institute"/>
            <person name="Peter M."/>
            <person name="Kohler A."/>
            <person name="Ohm R.A."/>
            <person name="Kuo A."/>
            <person name="Krutzmann J."/>
            <person name="Morin E."/>
            <person name="Arend M."/>
            <person name="Barry K.W."/>
            <person name="Binder M."/>
            <person name="Choi C."/>
            <person name="Clum A."/>
            <person name="Copeland A."/>
            <person name="Grisel N."/>
            <person name="Haridas S."/>
            <person name="Kipfer T."/>
            <person name="LaButti K."/>
            <person name="Lindquist E."/>
            <person name="Lipzen A."/>
            <person name="Maire R."/>
            <person name="Meier B."/>
            <person name="Mihaltcheva S."/>
            <person name="Molinier V."/>
            <person name="Murat C."/>
            <person name="Poggeler S."/>
            <person name="Quandt C.A."/>
            <person name="Sperisen C."/>
            <person name="Tritt A."/>
            <person name="Tisserant E."/>
            <person name="Crous P.W."/>
            <person name="Henrissat B."/>
            <person name="Nehls U."/>
            <person name="Egli S."/>
            <person name="Spatafora J.W."/>
            <person name="Grigoriev I.V."/>
            <person name="Martin F.M."/>
        </authorList>
    </citation>
    <scope>NUCLEOTIDE SEQUENCE [LARGE SCALE GENOMIC DNA]</scope>
    <source>
        <strain evidence="5 6">CBS 207.34</strain>
    </source>
</reference>
<sequence>MDGFDTITMSYLAAAPMSLQNVTAADQQLSVPLLPLDALDHHSNYDAETFAGSDDATFAQHSIQPPPPLKRFSSTYDDPFSDALSAYDHPTQPDTNGAESPSIERDNKLLSFSLPSYAYNLLDYTYRRTSISISAQLHGMFFLAESPWATAGDVSTPPTELTCYRRNLFQITGTITLPRNLQYILTEQGEQIPILAQELTISATESLEGNPVKIISVPWKTPASSTTVVEDKTEKEPPSYPLDLSNGQDMDSEYVNFPIAWKRLQFRIATANNGRRKELQQHFVVRLKVMATLATGARIPICEVHSGAIIVRGRSPRNFQSRKDFPISGGGSTARKTSHLPPQPSRTSTGDSASHNPVQPNQNNNNNNKQLDVLQLPFQFDPNDLPVSPDMFEWKIPTGQPGAMTAIPPDHTSFAMPAPPAYAQSSPETSRYPQTLRPPPAPINLSLTDEEPKKSASPSDGAKKQARLTPGRPPSFSLNLISSPDESADLLYEYFPLGLDDWMPPVDAVYRPHVVHHTNLPQDPKAMAVKNRSKRYFSERW</sequence>
<feature type="compositionally biased region" description="Polar residues" evidence="3">
    <location>
        <begin position="345"/>
        <end position="355"/>
    </location>
</feature>
<dbReference type="OrthoDB" id="4117572at2759"/>
<dbReference type="PROSITE" id="PS51517">
    <property type="entry name" value="NDT80"/>
    <property type="match status" value="1"/>
</dbReference>
<feature type="region of interest" description="Disordered" evidence="3">
    <location>
        <begin position="83"/>
        <end position="103"/>
    </location>
</feature>
<evidence type="ECO:0000256" key="3">
    <source>
        <dbReference type="SAM" id="MobiDB-lite"/>
    </source>
</evidence>
<dbReference type="FunFam" id="2.60.40.1390:FF:000007">
    <property type="entry name" value="p53-like transcription factor"/>
    <property type="match status" value="1"/>
</dbReference>
<dbReference type="Pfam" id="PF05224">
    <property type="entry name" value="NDT80_PhoG"/>
    <property type="match status" value="1"/>
</dbReference>
<feature type="compositionally biased region" description="Polar residues" evidence="3">
    <location>
        <begin position="423"/>
        <end position="433"/>
    </location>
</feature>
<dbReference type="GO" id="GO:0000228">
    <property type="term" value="C:nuclear chromosome"/>
    <property type="evidence" value="ECO:0007669"/>
    <property type="project" value="TreeGrafter"/>
</dbReference>
<evidence type="ECO:0000256" key="2">
    <source>
        <dbReference type="PROSITE-ProRule" id="PRU00850"/>
    </source>
</evidence>
<dbReference type="EMBL" id="KV750110">
    <property type="protein sequence ID" value="OCL06210.1"/>
    <property type="molecule type" value="Genomic_DNA"/>
</dbReference>
<keyword evidence="6" id="KW-1185">Reference proteome</keyword>
<feature type="region of interest" description="Disordered" evidence="3">
    <location>
        <begin position="318"/>
        <end position="369"/>
    </location>
</feature>
<dbReference type="GO" id="GO:0003700">
    <property type="term" value="F:DNA-binding transcription factor activity"/>
    <property type="evidence" value="ECO:0007669"/>
    <property type="project" value="UniProtKB-UniRule"/>
</dbReference>
<name>A0A8E2EX34_9PEZI</name>
<dbReference type="InterPro" id="IPR008967">
    <property type="entry name" value="p53-like_TF_DNA-bd_sf"/>
</dbReference>
<feature type="region of interest" description="Disordered" evidence="3">
    <location>
        <begin position="226"/>
        <end position="247"/>
    </location>
</feature>
<evidence type="ECO:0000313" key="6">
    <source>
        <dbReference type="Proteomes" id="UP000250140"/>
    </source>
</evidence>
<dbReference type="PANTHER" id="PTHR35144">
    <property type="entry name" value="MEIOSIS-SPECIFIC TRANSCRIPTION FACTOR NDT80"/>
    <property type="match status" value="1"/>
</dbReference>
<dbReference type="GO" id="GO:0051321">
    <property type="term" value="P:meiotic cell cycle"/>
    <property type="evidence" value="ECO:0007669"/>
    <property type="project" value="TreeGrafter"/>
</dbReference>
<accession>A0A8E2EX34</accession>
<feature type="DNA-binding region" description="NDT80" evidence="2">
    <location>
        <begin position="88"/>
        <end position="323"/>
    </location>
</feature>
<dbReference type="InterPro" id="IPR037141">
    <property type="entry name" value="NDT80_DNA-bd_dom_sf"/>
</dbReference>
<protein>
    <submittedName>
        <fullName evidence="5">Acid phosphatase</fullName>
    </submittedName>
</protein>
<feature type="domain" description="NDT80" evidence="4">
    <location>
        <begin position="88"/>
        <end position="323"/>
    </location>
</feature>
<organism evidence="5 6">
    <name type="scientific">Glonium stellatum</name>
    <dbReference type="NCBI Taxonomy" id="574774"/>
    <lineage>
        <taxon>Eukaryota</taxon>
        <taxon>Fungi</taxon>
        <taxon>Dikarya</taxon>
        <taxon>Ascomycota</taxon>
        <taxon>Pezizomycotina</taxon>
        <taxon>Dothideomycetes</taxon>
        <taxon>Pleosporomycetidae</taxon>
        <taxon>Gloniales</taxon>
        <taxon>Gloniaceae</taxon>
        <taxon>Glonium</taxon>
    </lineage>
</organism>
<keyword evidence="1 2" id="KW-0238">DNA-binding</keyword>
<dbReference type="GO" id="GO:0045944">
    <property type="term" value="P:positive regulation of transcription by RNA polymerase II"/>
    <property type="evidence" value="ECO:0007669"/>
    <property type="project" value="TreeGrafter"/>
</dbReference>
<dbReference type="SUPFAM" id="SSF49417">
    <property type="entry name" value="p53-like transcription factors"/>
    <property type="match status" value="1"/>
</dbReference>
<dbReference type="Proteomes" id="UP000250140">
    <property type="component" value="Unassembled WGS sequence"/>
</dbReference>
<gene>
    <name evidence="5" type="ORF">AOQ84DRAFT_390338</name>
</gene>
<dbReference type="InterPro" id="IPR052605">
    <property type="entry name" value="Fungal_trans_regulator"/>
</dbReference>
<evidence type="ECO:0000313" key="5">
    <source>
        <dbReference type="EMBL" id="OCL06210.1"/>
    </source>
</evidence>
<evidence type="ECO:0000259" key="4">
    <source>
        <dbReference type="PROSITE" id="PS51517"/>
    </source>
</evidence>
<dbReference type="PANTHER" id="PTHR35144:SF1">
    <property type="entry name" value="PROTEIN PACG"/>
    <property type="match status" value="1"/>
</dbReference>
<proteinExistence type="predicted"/>
<dbReference type="Gene3D" id="2.60.40.1390">
    <property type="entry name" value="NDT80 DNA-binding domain"/>
    <property type="match status" value="1"/>
</dbReference>
<feature type="region of interest" description="Disordered" evidence="3">
    <location>
        <begin position="398"/>
        <end position="479"/>
    </location>
</feature>